<protein>
    <submittedName>
        <fullName evidence="1">Uncharacterized protein</fullName>
    </submittedName>
</protein>
<keyword evidence="2" id="KW-1185">Reference proteome</keyword>
<reference evidence="1 2" key="1">
    <citation type="journal article" date="2019" name="Genome Biol. Evol.">
        <title>Insights into the evolution of the New World diploid cottons (Gossypium, subgenus Houzingenia) based on genome sequencing.</title>
        <authorList>
            <person name="Grover C.E."/>
            <person name="Arick M.A. 2nd"/>
            <person name="Thrash A."/>
            <person name="Conover J.L."/>
            <person name="Sanders W.S."/>
            <person name="Peterson D.G."/>
            <person name="Frelichowski J.E."/>
            <person name="Scheffler J.A."/>
            <person name="Scheffler B.E."/>
            <person name="Wendel J.F."/>
        </authorList>
    </citation>
    <scope>NUCLEOTIDE SEQUENCE [LARGE SCALE GENOMIC DNA]</scope>
    <source>
        <strain evidence="1">4</strain>
        <tissue evidence="1">Leaf</tissue>
    </source>
</reference>
<dbReference type="Proteomes" id="UP000593574">
    <property type="component" value="Unassembled WGS sequence"/>
</dbReference>
<proteinExistence type="predicted"/>
<comment type="caution">
    <text evidence="1">The sequence shown here is derived from an EMBL/GenBank/DDBJ whole genome shotgun (WGS) entry which is preliminary data.</text>
</comment>
<accession>A0A7J8ZCR2</accession>
<organism evidence="1 2">
    <name type="scientific">Gossypium laxum</name>
    <dbReference type="NCBI Taxonomy" id="34288"/>
    <lineage>
        <taxon>Eukaryota</taxon>
        <taxon>Viridiplantae</taxon>
        <taxon>Streptophyta</taxon>
        <taxon>Embryophyta</taxon>
        <taxon>Tracheophyta</taxon>
        <taxon>Spermatophyta</taxon>
        <taxon>Magnoliopsida</taxon>
        <taxon>eudicotyledons</taxon>
        <taxon>Gunneridae</taxon>
        <taxon>Pentapetalae</taxon>
        <taxon>rosids</taxon>
        <taxon>malvids</taxon>
        <taxon>Malvales</taxon>
        <taxon>Malvaceae</taxon>
        <taxon>Malvoideae</taxon>
        <taxon>Gossypium</taxon>
    </lineage>
</organism>
<dbReference type="AlphaFoldDB" id="A0A7J8ZCR2"/>
<evidence type="ECO:0000313" key="1">
    <source>
        <dbReference type="EMBL" id="MBA0709049.1"/>
    </source>
</evidence>
<evidence type="ECO:0000313" key="2">
    <source>
        <dbReference type="Proteomes" id="UP000593574"/>
    </source>
</evidence>
<name>A0A7J8ZCR2_9ROSI</name>
<gene>
    <name evidence="1" type="ORF">Golax_024120</name>
</gene>
<dbReference type="EMBL" id="JABEZV010000004">
    <property type="protein sequence ID" value="MBA0709049.1"/>
    <property type="molecule type" value="Genomic_DNA"/>
</dbReference>
<sequence>MMAERDCLRFSLFSSLLSRYPQLDGILFSLSGRLFDGSWCDSATMERVMVDLLLDEGEEEGWRVELAGLDSSTDDGLCVVGSFLTASMIQFQAMKTTLANL</sequence>